<dbReference type="EMBL" id="JBHMBE010000004">
    <property type="protein sequence ID" value="MFB9646704.1"/>
    <property type="molecule type" value="Genomic_DNA"/>
</dbReference>
<dbReference type="PANTHER" id="PTHR33744">
    <property type="entry name" value="CARBOHYDRATE DIACID REGULATOR"/>
    <property type="match status" value="1"/>
</dbReference>
<evidence type="ECO:0000313" key="2">
    <source>
        <dbReference type="EMBL" id="MFB9646704.1"/>
    </source>
</evidence>
<dbReference type="PANTHER" id="PTHR33744:SF1">
    <property type="entry name" value="DNA-BINDING TRANSCRIPTIONAL ACTIVATOR ADER"/>
    <property type="match status" value="1"/>
</dbReference>
<evidence type="ECO:0000259" key="1">
    <source>
        <dbReference type="Pfam" id="PF13556"/>
    </source>
</evidence>
<sequence length="438" mass="48238">MESVRMLTPQGGAWTEDELRSRALSPPELLARSVDIVGLSATSWAVEVAARAAEQIRGLERTGGFPTASSGHVRRASEVAFLQLLIAVTADPGDEVYRILSDDLLEIVRLGVRRGLPLDVLLNRVWGIHTVTRDEMIAELQRILPEEERPSILRELGAAMLDYANSHAYRVAMAYAEEQRAWRGWRTETQRRTIAAVVDGSSPPDRDGGPLDVHWPGGHLYALSWFEEQSGTPDVEQSISEFADSVGELIGAERVVVIDYEGTTQLWWSAPGALTPDAASLVGSARRPDWMRLAVGPQGQTVDGFRAAVRGARLTERMARLPEAEERSVWRFDEVGHLALLVENRDAAAWYVRQELAALAGPGTRLAEIRDTVRRYLESGNSRVLVAKELHLAPNTVAYRVGKASELLGRPVAERSQQVLLALQLVHTLPGLIDPPRA</sequence>
<dbReference type="Gene3D" id="1.10.10.2840">
    <property type="entry name" value="PucR C-terminal helix-turn-helix domain"/>
    <property type="match status" value="1"/>
</dbReference>
<dbReference type="Pfam" id="PF13556">
    <property type="entry name" value="HTH_30"/>
    <property type="match status" value="1"/>
</dbReference>
<dbReference type="InterPro" id="IPR025736">
    <property type="entry name" value="PucR_C-HTH_dom"/>
</dbReference>
<gene>
    <name evidence="2" type="ORF">ACFFPJ_12960</name>
</gene>
<comment type="caution">
    <text evidence="2">The sequence shown here is derived from an EMBL/GenBank/DDBJ whole genome shotgun (WGS) entry which is preliminary data.</text>
</comment>
<protein>
    <submittedName>
        <fullName evidence="2">Helix-turn-helix domain-containing protein</fullName>
    </submittedName>
</protein>
<evidence type="ECO:0000313" key="3">
    <source>
        <dbReference type="Proteomes" id="UP001589611"/>
    </source>
</evidence>
<name>A0ABV5T5Z6_9MICO</name>
<organism evidence="2 3">
    <name type="scientific">Microbacterium terregens</name>
    <dbReference type="NCBI Taxonomy" id="69363"/>
    <lineage>
        <taxon>Bacteria</taxon>
        <taxon>Bacillati</taxon>
        <taxon>Actinomycetota</taxon>
        <taxon>Actinomycetes</taxon>
        <taxon>Micrococcales</taxon>
        <taxon>Microbacteriaceae</taxon>
        <taxon>Microbacterium</taxon>
    </lineage>
</organism>
<dbReference type="Proteomes" id="UP001589611">
    <property type="component" value="Unassembled WGS sequence"/>
</dbReference>
<proteinExistence type="predicted"/>
<dbReference type="RefSeq" id="WP_344715308.1">
    <property type="nucleotide sequence ID" value="NZ_BAAAWH010000001.1"/>
</dbReference>
<accession>A0ABV5T5Z6</accession>
<keyword evidence="3" id="KW-1185">Reference proteome</keyword>
<dbReference type="InterPro" id="IPR042070">
    <property type="entry name" value="PucR_C-HTH_sf"/>
</dbReference>
<reference evidence="2 3" key="1">
    <citation type="submission" date="2024-09" db="EMBL/GenBank/DDBJ databases">
        <authorList>
            <person name="Sun Q."/>
            <person name="Mori K."/>
        </authorList>
    </citation>
    <scope>NUCLEOTIDE SEQUENCE [LARGE SCALE GENOMIC DNA]</scope>
    <source>
        <strain evidence="2 3">JCM 1342</strain>
    </source>
</reference>
<dbReference type="InterPro" id="IPR051448">
    <property type="entry name" value="CdaR-like_regulators"/>
</dbReference>
<feature type="domain" description="PucR C-terminal helix-turn-helix" evidence="1">
    <location>
        <begin position="371"/>
        <end position="425"/>
    </location>
</feature>